<dbReference type="AlphaFoldDB" id="A0A450WG91"/>
<proteinExistence type="predicted"/>
<organism evidence="2">
    <name type="scientific">Candidatus Kentrum sp. LPFa</name>
    <dbReference type="NCBI Taxonomy" id="2126335"/>
    <lineage>
        <taxon>Bacteria</taxon>
        <taxon>Pseudomonadati</taxon>
        <taxon>Pseudomonadota</taxon>
        <taxon>Gammaproteobacteria</taxon>
        <taxon>Candidatus Kentrum</taxon>
    </lineage>
</organism>
<protein>
    <submittedName>
        <fullName evidence="2">Uncharacterized protein</fullName>
    </submittedName>
</protein>
<dbReference type="GO" id="GO:0005886">
    <property type="term" value="C:plasma membrane"/>
    <property type="evidence" value="ECO:0007669"/>
    <property type="project" value="TreeGrafter"/>
</dbReference>
<sequence>MPVTTAIAPGLVAIAWALYAAYVGLSRPQRCLPGGKHSYAQHGAGGGVGNFRGPVIGALILIALPEFLRFLDFPNAQAANIRLAIYGLMLVLMMHFRPQGIGGAYRLD</sequence>
<gene>
    <name evidence="2" type="ORF">BECKLPF1236B_GA0070989_108717</name>
</gene>
<keyword evidence="1" id="KW-0812">Transmembrane</keyword>
<feature type="transmembrane region" description="Helical" evidence="1">
    <location>
        <begin position="46"/>
        <end position="64"/>
    </location>
</feature>
<name>A0A450WG91_9GAMM</name>
<accession>A0A450WG91</accession>
<feature type="transmembrane region" description="Helical" evidence="1">
    <location>
        <begin position="6"/>
        <end position="25"/>
    </location>
</feature>
<dbReference type="GO" id="GO:0015658">
    <property type="term" value="F:branched-chain amino acid transmembrane transporter activity"/>
    <property type="evidence" value="ECO:0007669"/>
    <property type="project" value="InterPro"/>
</dbReference>
<keyword evidence="1" id="KW-0472">Membrane</keyword>
<dbReference type="PANTHER" id="PTHR30482:SF10">
    <property type="entry name" value="HIGH-AFFINITY BRANCHED-CHAIN AMINO ACID TRANSPORT PROTEIN BRAE"/>
    <property type="match status" value="1"/>
</dbReference>
<reference evidence="2" key="1">
    <citation type="submission" date="2019-02" db="EMBL/GenBank/DDBJ databases">
        <authorList>
            <person name="Gruber-Vodicka R. H."/>
            <person name="Seah K. B. B."/>
        </authorList>
    </citation>
    <scope>NUCLEOTIDE SEQUENCE</scope>
    <source>
        <strain evidence="2">BECK_S313</strain>
    </source>
</reference>
<keyword evidence="1" id="KW-1133">Transmembrane helix</keyword>
<dbReference type="EMBL" id="CAADFK010000087">
    <property type="protein sequence ID" value="VFK16008.1"/>
    <property type="molecule type" value="Genomic_DNA"/>
</dbReference>
<dbReference type="PANTHER" id="PTHR30482">
    <property type="entry name" value="HIGH-AFFINITY BRANCHED-CHAIN AMINO ACID TRANSPORT SYSTEM PERMEASE"/>
    <property type="match status" value="1"/>
</dbReference>
<evidence type="ECO:0000313" key="2">
    <source>
        <dbReference type="EMBL" id="VFK16008.1"/>
    </source>
</evidence>
<feature type="transmembrane region" description="Helical" evidence="1">
    <location>
        <begin position="76"/>
        <end position="96"/>
    </location>
</feature>
<dbReference type="InterPro" id="IPR043428">
    <property type="entry name" value="LivM-like"/>
</dbReference>
<evidence type="ECO:0000256" key="1">
    <source>
        <dbReference type="SAM" id="Phobius"/>
    </source>
</evidence>